<evidence type="ECO:0000259" key="5">
    <source>
        <dbReference type="SMART" id="SM00062"/>
    </source>
</evidence>
<dbReference type="PANTHER" id="PTHR30085">
    <property type="entry name" value="AMINO ACID ABC TRANSPORTER PERMEASE"/>
    <property type="match status" value="1"/>
</dbReference>
<dbReference type="Gene3D" id="3.40.190.10">
    <property type="entry name" value="Periplasmic binding protein-like II"/>
    <property type="match status" value="2"/>
</dbReference>
<dbReference type="SMART" id="SM00062">
    <property type="entry name" value="PBPb"/>
    <property type="match status" value="1"/>
</dbReference>
<protein>
    <submittedName>
        <fullName evidence="6">Amino acid ABC transporter substrate-binding protein</fullName>
    </submittedName>
</protein>
<comment type="similarity">
    <text evidence="1">Belongs to the bacterial solute-binding protein 3 family.</text>
</comment>
<accession>A0A5C8PFM4</accession>
<keyword evidence="3 4" id="KW-0732">Signal</keyword>
<dbReference type="EMBL" id="VDUZ01000032">
    <property type="protein sequence ID" value="TXL72599.1"/>
    <property type="molecule type" value="Genomic_DNA"/>
</dbReference>
<dbReference type="GO" id="GO:0006865">
    <property type="term" value="P:amino acid transport"/>
    <property type="evidence" value="ECO:0007669"/>
    <property type="project" value="TreeGrafter"/>
</dbReference>
<dbReference type="GO" id="GO:0005576">
    <property type="term" value="C:extracellular region"/>
    <property type="evidence" value="ECO:0007669"/>
    <property type="project" value="TreeGrafter"/>
</dbReference>
<evidence type="ECO:0000313" key="6">
    <source>
        <dbReference type="EMBL" id="TXL72599.1"/>
    </source>
</evidence>
<dbReference type="InterPro" id="IPR051455">
    <property type="entry name" value="Bact_solute-bind_prot3"/>
</dbReference>
<evidence type="ECO:0000256" key="1">
    <source>
        <dbReference type="ARBA" id="ARBA00010333"/>
    </source>
</evidence>
<name>A0A5C8PFM4_9HYPH</name>
<organism evidence="6 7">
    <name type="scientific">Vineibacter terrae</name>
    <dbReference type="NCBI Taxonomy" id="2586908"/>
    <lineage>
        <taxon>Bacteria</taxon>
        <taxon>Pseudomonadati</taxon>
        <taxon>Pseudomonadota</taxon>
        <taxon>Alphaproteobacteria</taxon>
        <taxon>Hyphomicrobiales</taxon>
        <taxon>Vineibacter</taxon>
    </lineage>
</organism>
<keyword evidence="7" id="KW-1185">Reference proteome</keyword>
<dbReference type="GO" id="GO:0030288">
    <property type="term" value="C:outer membrane-bounded periplasmic space"/>
    <property type="evidence" value="ECO:0007669"/>
    <property type="project" value="TreeGrafter"/>
</dbReference>
<dbReference type="Proteomes" id="UP000321638">
    <property type="component" value="Unassembled WGS sequence"/>
</dbReference>
<dbReference type="PANTHER" id="PTHR30085:SF2">
    <property type="entry name" value="GLUTAMATE_ASPARTATE IMPORT SOLUTE-BINDING PROTEIN"/>
    <property type="match status" value="1"/>
</dbReference>
<reference evidence="6 7" key="1">
    <citation type="submission" date="2019-06" db="EMBL/GenBank/DDBJ databases">
        <title>New taxonomy in bacterial strain CC-CFT640, isolated from vineyard.</title>
        <authorList>
            <person name="Lin S.-Y."/>
            <person name="Tsai C.-F."/>
            <person name="Young C.-C."/>
        </authorList>
    </citation>
    <scope>NUCLEOTIDE SEQUENCE [LARGE SCALE GENOMIC DNA]</scope>
    <source>
        <strain evidence="6 7">CC-CFT640</strain>
    </source>
</reference>
<feature type="signal peptide" evidence="4">
    <location>
        <begin position="1"/>
        <end position="29"/>
    </location>
</feature>
<dbReference type="CDD" id="cd13688">
    <property type="entry name" value="PBP2_GltI_DEBP"/>
    <property type="match status" value="1"/>
</dbReference>
<comment type="caution">
    <text evidence="6">The sequence shown here is derived from an EMBL/GenBank/DDBJ whole genome shotgun (WGS) entry which is preliminary data.</text>
</comment>
<sequence length="301" mass="32790">MRHLGTRRRAASAGLAVALALAVASPAGADELTGTLKKVKESRSIVIGYREASVPFSFLNRAGQPIGYSIDLCGEIVNDVVDTLGVDVAIKYRAVTSASRIPAVQAGDIDLECGSTTGNTERKKLVAFSPVFFVSGTKLMVRKTAPVASYRDLRDKTVVVTAGTTNEAALRAIVERQKVPIKIVVGKDHDESFRMLESGSADAFATDDVLLYGLMATAKSGGDYKVVGDFLSYDPYGLMFRKDDPDFAAVVDRTFKRLAEGRDLVQLYDRWFLMRLPTGERLNLPMSPQLEEMFRVLGVPE</sequence>
<evidence type="ECO:0000256" key="3">
    <source>
        <dbReference type="ARBA" id="ARBA00022729"/>
    </source>
</evidence>
<proteinExistence type="inferred from homology"/>
<keyword evidence="2" id="KW-0813">Transport</keyword>
<dbReference type="OrthoDB" id="7240770at2"/>
<dbReference type="AlphaFoldDB" id="A0A5C8PFM4"/>
<evidence type="ECO:0000256" key="2">
    <source>
        <dbReference type="ARBA" id="ARBA00022448"/>
    </source>
</evidence>
<evidence type="ECO:0000256" key="4">
    <source>
        <dbReference type="SAM" id="SignalP"/>
    </source>
</evidence>
<gene>
    <name evidence="6" type="ORF">FHP25_25220</name>
</gene>
<evidence type="ECO:0000313" key="7">
    <source>
        <dbReference type="Proteomes" id="UP000321638"/>
    </source>
</evidence>
<dbReference type="SUPFAM" id="SSF53850">
    <property type="entry name" value="Periplasmic binding protein-like II"/>
    <property type="match status" value="1"/>
</dbReference>
<feature type="chain" id="PRO_5022764234" evidence="4">
    <location>
        <begin position="30"/>
        <end position="301"/>
    </location>
</feature>
<feature type="domain" description="Solute-binding protein family 3/N-terminal" evidence="5">
    <location>
        <begin position="44"/>
        <end position="275"/>
    </location>
</feature>
<dbReference type="InterPro" id="IPR001638">
    <property type="entry name" value="Solute-binding_3/MltF_N"/>
</dbReference>
<dbReference type="RefSeq" id="WP_147849759.1">
    <property type="nucleotide sequence ID" value="NZ_VDUZ01000032.1"/>
</dbReference>
<dbReference type="Pfam" id="PF00497">
    <property type="entry name" value="SBP_bac_3"/>
    <property type="match status" value="1"/>
</dbReference>